<evidence type="ECO:0000313" key="2">
    <source>
        <dbReference type="EMBL" id="MDH5835518.1"/>
    </source>
</evidence>
<organism evidence="2 3">
    <name type="scientific">Luteimonas kalidii</name>
    <dbReference type="NCBI Taxonomy" id="3042025"/>
    <lineage>
        <taxon>Bacteria</taxon>
        <taxon>Pseudomonadati</taxon>
        <taxon>Pseudomonadota</taxon>
        <taxon>Gammaproteobacteria</taxon>
        <taxon>Lysobacterales</taxon>
        <taxon>Lysobacteraceae</taxon>
        <taxon>Luteimonas</taxon>
    </lineage>
</organism>
<feature type="transmembrane region" description="Helical" evidence="1">
    <location>
        <begin position="104"/>
        <end position="124"/>
    </location>
</feature>
<evidence type="ECO:0000313" key="3">
    <source>
        <dbReference type="Proteomes" id="UP001156873"/>
    </source>
</evidence>
<dbReference type="EMBL" id="JARXRO010000020">
    <property type="protein sequence ID" value="MDH5835518.1"/>
    <property type="molecule type" value="Genomic_DNA"/>
</dbReference>
<comment type="caution">
    <text evidence="2">The sequence shown here is derived from an EMBL/GenBank/DDBJ whole genome shotgun (WGS) entry which is preliminary data.</text>
</comment>
<evidence type="ECO:0008006" key="4">
    <source>
        <dbReference type="Google" id="ProtNLM"/>
    </source>
</evidence>
<reference evidence="2 3" key="1">
    <citation type="submission" date="2023-04" db="EMBL/GenBank/DDBJ databases">
        <title>Luteimonas sp. M1R5S59.</title>
        <authorList>
            <person name="Sun J.-Q."/>
        </authorList>
    </citation>
    <scope>NUCLEOTIDE SEQUENCE [LARGE SCALE GENOMIC DNA]</scope>
    <source>
        <strain evidence="2 3">M1R5S59</strain>
    </source>
</reference>
<dbReference type="RefSeq" id="WP_280580327.1">
    <property type="nucleotide sequence ID" value="NZ_JARXRO010000020.1"/>
</dbReference>
<protein>
    <recommendedName>
        <fullName evidence="4">Relaxation protein</fullName>
    </recommendedName>
</protein>
<dbReference type="Proteomes" id="UP001156873">
    <property type="component" value="Unassembled WGS sequence"/>
</dbReference>
<proteinExistence type="predicted"/>
<gene>
    <name evidence="2" type="ORF">QFW81_16525</name>
</gene>
<accession>A0ABT6JXW4</accession>
<keyword evidence="3" id="KW-1185">Reference proteome</keyword>
<keyword evidence="1" id="KW-0472">Membrane</keyword>
<keyword evidence="1" id="KW-1133">Transmembrane helix</keyword>
<sequence length="188" mass="20154">MDHDTIEDFVANAALLAAHLGQQCDRAGARLQQAAATFDRRIEQGQATIAATTQSLVRESLATEIPAALQALSDGARQLQGVAERVQRQQAELEQRARWLGLKAIGAVLVAALAVLASTGYVAWSNLARSQEAQVRTEVLQALEQVTITSCDGHPCLKLEDGQRRWAGNESYVLVDTAVGAATPPRTQ</sequence>
<keyword evidence="1" id="KW-0812">Transmembrane</keyword>
<evidence type="ECO:0000256" key="1">
    <source>
        <dbReference type="SAM" id="Phobius"/>
    </source>
</evidence>
<name>A0ABT6JXW4_9GAMM</name>